<evidence type="ECO:0000313" key="4">
    <source>
        <dbReference type="Proteomes" id="UP000887540"/>
    </source>
</evidence>
<dbReference type="PANTHER" id="PTHR22991:SF44">
    <property type="entry name" value="C-TYPE LECTIN-RELATED"/>
    <property type="match status" value="1"/>
</dbReference>
<dbReference type="Pfam" id="PF00059">
    <property type="entry name" value="Lectin_C"/>
    <property type="match status" value="1"/>
</dbReference>
<dbReference type="CDD" id="cd00037">
    <property type="entry name" value="CLECT"/>
    <property type="match status" value="1"/>
</dbReference>
<dbReference type="PROSITE" id="PS50041">
    <property type="entry name" value="C_TYPE_LECTIN_2"/>
    <property type="match status" value="1"/>
</dbReference>
<evidence type="ECO:0000259" key="3">
    <source>
        <dbReference type="PROSITE" id="PS50041"/>
    </source>
</evidence>
<dbReference type="InterPro" id="IPR016186">
    <property type="entry name" value="C-type_lectin-like/link_sf"/>
</dbReference>
<reference evidence="5" key="1">
    <citation type="submission" date="2022-11" db="UniProtKB">
        <authorList>
            <consortium name="WormBaseParasite"/>
        </authorList>
    </citation>
    <scope>IDENTIFICATION</scope>
</reference>
<dbReference type="Gene3D" id="3.10.100.10">
    <property type="entry name" value="Mannose-Binding Protein A, subunit A"/>
    <property type="match status" value="2"/>
</dbReference>
<dbReference type="PANTHER" id="PTHR22991">
    <property type="entry name" value="PROTEIN CBG13490"/>
    <property type="match status" value="1"/>
</dbReference>
<organism evidence="4 5">
    <name type="scientific">Acrobeloides nanus</name>
    <dbReference type="NCBI Taxonomy" id="290746"/>
    <lineage>
        <taxon>Eukaryota</taxon>
        <taxon>Metazoa</taxon>
        <taxon>Ecdysozoa</taxon>
        <taxon>Nematoda</taxon>
        <taxon>Chromadorea</taxon>
        <taxon>Rhabditida</taxon>
        <taxon>Tylenchina</taxon>
        <taxon>Cephalobomorpha</taxon>
        <taxon>Cephaloboidea</taxon>
        <taxon>Cephalobidae</taxon>
        <taxon>Acrobeloides</taxon>
    </lineage>
</organism>
<feature type="signal peptide" evidence="2">
    <location>
        <begin position="1"/>
        <end position="19"/>
    </location>
</feature>
<dbReference type="InterPro" id="IPR001304">
    <property type="entry name" value="C-type_lectin-like"/>
</dbReference>
<keyword evidence="4" id="KW-1185">Reference proteome</keyword>
<dbReference type="WBParaSite" id="ACRNAN_scaffold3973.g15119.t1">
    <property type="protein sequence ID" value="ACRNAN_scaffold3973.g15119.t1"/>
    <property type="gene ID" value="ACRNAN_scaffold3973.g15119"/>
</dbReference>
<feature type="chain" id="PRO_5037594184" evidence="2">
    <location>
        <begin position="20"/>
        <end position="247"/>
    </location>
</feature>
<sequence length="247" mass="27852">MQKFLAIFAFFNFASIICCACPAGSFNGVRPQDCFTYRNVPRYNLDAETDCESLGGFLASIHDSTTNKIIGAQLKKMDTFANSVWLGGYYRSEWTWNDQTPFDFQAFAPGQNGTDYSDQLLSVFNTSDNTWYTTDLYSEIQFPYLCTVPNISFTTPKPTHSPCPSGSFPGIGLTDCFMFQNASLNCGCNYIWSWLDRPSFNYENFANRQTAENPPFGKKAAVRIDNGFWNPTNADEKHPFLCQVPPV</sequence>
<dbReference type="Proteomes" id="UP000887540">
    <property type="component" value="Unplaced"/>
</dbReference>
<protein>
    <submittedName>
        <fullName evidence="5">C-type lectin domain-containing protein</fullName>
    </submittedName>
</protein>
<name>A0A914DT40_9BILA</name>
<evidence type="ECO:0000256" key="2">
    <source>
        <dbReference type="SAM" id="SignalP"/>
    </source>
</evidence>
<dbReference type="SMART" id="SM00034">
    <property type="entry name" value="CLECT"/>
    <property type="match status" value="1"/>
</dbReference>
<dbReference type="InterPro" id="IPR016187">
    <property type="entry name" value="CTDL_fold"/>
</dbReference>
<dbReference type="InterPro" id="IPR050976">
    <property type="entry name" value="Snaclec"/>
</dbReference>
<dbReference type="AlphaFoldDB" id="A0A914DT40"/>
<proteinExistence type="predicted"/>
<evidence type="ECO:0000256" key="1">
    <source>
        <dbReference type="ARBA" id="ARBA00023157"/>
    </source>
</evidence>
<keyword evidence="2" id="KW-0732">Signal</keyword>
<evidence type="ECO:0000313" key="5">
    <source>
        <dbReference type="WBParaSite" id="ACRNAN_scaffold3973.g15119.t1"/>
    </source>
</evidence>
<keyword evidence="1" id="KW-1015">Disulfide bond</keyword>
<feature type="domain" description="C-type lectin" evidence="3">
    <location>
        <begin position="30"/>
        <end position="131"/>
    </location>
</feature>
<accession>A0A914DT40</accession>
<dbReference type="SUPFAM" id="SSF56436">
    <property type="entry name" value="C-type lectin-like"/>
    <property type="match status" value="2"/>
</dbReference>